<dbReference type="Proteomes" id="UP000297762">
    <property type="component" value="Unassembled WGS sequence"/>
</dbReference>
<dbReference type="RefSeq" id="WP_135647851.1">
    <property type="nucleotide sequence ID" value="NZ_RQGF01000007.1"/>
</dbReference>
<evidence type="ECO:0000313" key="2">
    <source>
        <dbReference type="EMBL" id="TGL64658.1"/>
    </source>
</evidence>
<comment type="caution">
    <text evidence="2">The sequence shown here is derived from an EMBL/GenBank/DDBJ whole genome shotgun (WGS) entry which is preliminary data.</text>
</comment>
<proteinExistence type="predicted"/>
<dbReference type="AlphaFoldDB" id="A0A4R9KGR5"/>
<name>A0A4R9KGR5_9LEPT</name>
<evidence type="ECO:0000259" key="1">
    <source>
        <dbReference type="Pfam" id="PF04536"/>
    </source>
</evidence>
<dbReference type="Pfam" id="PF04536">
    <property type="entry name" value="TPM_phosphatase"/>
    <property type="match status" value="1"/>
</dbReference>
<gene>
    <name evidence="2" type="ORF">EHQ64_02075</name>
</gene>
<organism evidence="2 3">
    <name type="scientific">Leptospira sarikeiensis</name>
    <dbReference type="NCBI Taxonomy" id="2484943"/>
    <lineage>
        <taxon>Bacteria</taxon>
        <taxon>Pseudomonadati</taxon>
        <taxon>Spirochaetota</taxon>
        <taxon>Spirochaetia</taxon>
        <taxon>Leptospirales</taxon>
        <taxon>Leptospiraceae</taxon>
        <taxon>Leptospira</taxon>
    </lineage>
</organism>
<dbReference type="OrthoDB" id="5683663at2"/>
<feature type="domain" description="TPM" evidence="1">
    <location>
        <begin position="38"/>
        <end position="160"/>
    </location>
</feature>
<dbReference type="EMBL" id="RQGF01000007">
    <property type="protein sequence ID" value="TGL64658.1"/>
    <property type="molecule type" value="Genomic_DNA"/>
</dbReference>
<dbReference type="PANTHER" id="PTHR30373:SF8">
    <property type="entry name" value="BLL7265 PROTEIN"/>
    <property type="match status" value="1"/>
</dbReference>
<protein>
    <recommendedName>
        <fullName evidence="1">TPM domain-containing protein</fullName>
    </recommendedName>
</protein>
<dbReference type="InterPro" id="IPR007621">
    <property type="entry name" value="TPM_dom"/>
</dbReference>
<dbReference type="Gene3D" id="3.10.310.50">
    <property type="match status" value="1"/>
</dbReference>
<accession>A0A4R9KGR5</accession>
<reference evidence="2" key="1">
    <citation type="journal article" date="2019" name="PLoS Negl. Trop. Dis.">
        <title>Revisiting the worldwide diversity of Leptospira species in the environment.</title>
        <authorList>
            <person name="Vincent A.T."/>
            <person name="Schiettekatte O."/>
            <person name="Bourhy P."/>
            <person name="Veyrier F.J."/>
            <person name="Picardeau M."/>
        </authorList>
    </citation>
    <scope>NUCLEOTIDE SEQUENCE [LARGE SCALE GENOMIC DNA]</scope>
    <source>
        <strain evidence="2">201702455</strain>
    </source>
</reference>
<keyword evidence="3" id="KW-1185">Reference proteome</keyword>
<dbReference type="PANTHER" id="PTHR30373">
    <property type="entry name" value="UPF0603 PROTEIN YGCG"/>
    <property type="match status" value="1"/>
</dbReference>
<evidence type="ECO:0000313" key="3">
    <source>
        <dbReference type="Proteomes" id="UP000297762"/>
    </source>
</evidence>
<sequence length="184" mass="20648">MTHKNSMIKRLLQNLIASVLDLLRIGDGPLSGFTLLRKYFSTKDLKEITSAVGSSEKSHRGEIKVSIETKIPLFQLINGKTASSRALEMFSFLKVWNTEEKTGILIYLLLSEKKIVTLADKGIYKRIGQEKLNSISEIIGEGFRSGKPKEAILTGIKELTEELTKHFPAKRKNPNEISNEPYIG</sequence>